<evidence type="ECO:0000313" key="1">
    <source>
        <dbReference type="EMBL" id="QHI71394.1"/>
    </source>
</evidence>
<name>A0A6P1MFN7_9FIRM</name>
<accession>A0A6P1MFN7</accession>
<dbReference type="RefSeq" id="WP_162361169.1">
    <property type="nucleotide sequence ID" value="NZ_CP047591.1"/>
</dbReference>
<keyword evidence="2" id="KW-1185">Reference proteome</keyword>
<dbReference type="EMBL" id="CP047591">
    <property type="protein sequence ID" value="QHI71394.1"/>
    <property type="molecule type" value="Genomic_DNA"/>
</dbReference>
<gene>
    <name evidence="1" type="ORF">Ami3637_02450</name>
</gene>
<dbReference type="Proteomes" id="UP000463883">
    <property type="component" value="Chromosome"/>
</dbReference>
<sequence>MYYIPLDTIREQSMPVLNVGPWGKDLHKYTERVYKKDLFERLPQLIDFIVNSVL</sequence>
<evidence type="ECO:0000313" key="2">
    <source>
        <dbReference type="Proteomes" id="UP000463883"/>
    </source>
</evidence>
<dbReference type="AlphaFoldDB" id="A0A6P1MFN7"/>
<organism evidence="1 2">
    <name type="scientific">Aminipila terrae</name>
    <dbReference type="NCBI Taxonomy" id="2697030"/>
    <lineage>
        <taxon>Bacteria</taxon>
        <taxon>Bacillati</taxon>
        <taxon>Bacillota</taxon>
        <taxon>Clostridia</taxon>
        <taxon>Peptostreptococcales</taxon>
        <taxon>Anaerovoracaceae</taxon>
        <taxon>Aminipila</taxon>
    </lineage>
</organism>
<dbReference type="KEGG" id="amic:Ami3637_02450"/>
<proteinExistence type="predicted"/>
<protein>
    <submittedName>
        <fullName evidence="1">Uncharacterized protein</fullName>
    </submittedName>
</protein>
<reference evidence="1 2" key="1">
    <citation type="submission" date="2020-01" db="EMBL/GenBank/DDBJ databases">
        <title>Genomic analysis of Aminipila sp. CBA3637.</title>
        <authorList>
            <person name="Kim Y.B."/>
            <person name="Roh S.W."/>
        </authorList>
    </citation>
    <scope>NUCLEOTIDE SEQUENCE [LARGE SCALE GENOMIC DNA]</scope>
    <source>
        <strain evidence="1 2">CBA3637</strain>
    </source>
</reference>